<evidence type="ECO:0000313" key="3">
    <source>
        <dbReference type="Proteomes" id="UP000756703"/>
    </source>
</evidence>
<evidence type="ECO:0000256" key="1">
    <source>
        <dbReference type="SAM" id="Phobius"/>
    </source>
</evidence>
<keyword evidence="1" id="KW-1133">Transmembrane helix</keyword>
<keyword evidence="1" id="KW-0812">Transmembrane</keyword>
<reference evidence="2" key="1">
    <citation type="submission" date="2020-07" db="EMBL/GenBank/DDBJ databases">
        <title>Huge and variable diversity of episymbiotic CPR bacteria and DPANN archaea in groundwater ecosystems.</title>
        <authorList>
            <person name="He C.Y."/>
            <person name="Keren R."/>
            <person name="Whittaker M."/>
            <person name="Farag I.F."/>
            <person name="Doudna J."/>
            <person name="Cate J.H.D."/>
            <person name="Banfield J.F."/>
        </authorList>
    </citation>
    <scope>NUCLEOTIDE SEQUENCE</scope>
    <source>
        <strain evidence="2">NC_groundwater_1225_Ag_S-0.1um_56_177</strain>
    </source>
</reference>
<sequence>MSDQRLHKPVSFIAAVLIIALVLVSIPSPKPAKALVSCIAAVAGALGLGLGTTAAGAAGAAVGLYVPTFDVVNKLSFDITAASTAGLKTKSCADEITTTALKLVINLVRDMVLRWIVTGRFEGPVFSASFSIDAAKTAENASRIFLSELSGINFCAGFGIPSVQNFIFSRDFTLACTLPSGIDRQYTDTLIKLTTDPASLSLEERLTLQDPQNNRIYSYVRTIDEQNKAIARAVAARNAEYAAGQGFLGIRDPQTGKITTPGSAVAKLVMEEVITSPIRQTDVANTVQQAIAAIIDTAIRVVIERGLTQAFGSTP</sequence>
<dbReference type="EMBL" id="JACQMI010000013">
    <property type="protein sequence ID" value="MBI4132748.1"/>
    <property type="molecule type" value="Genomic_DNA"/>
</dbReference>
<organism evidence="2 3">
    <name type="scientific">Candidatus Sungiibacteriota bacterium</name>
    <dbReference type="NCBI Taxonomy" id="2750080"/>
    <lineage>
        <taxon>Bacteria</taxon>
        <taxon>Candidatus Sungiibacteriota</taxon>
    </lineage>
</organism>
<dbReference type="Proteomes" id="UP000756703">
    <property type="component" value="Unassembled WGS sequence"/>
</dbReference>
<protein>
    <submittedName>
        <fullName evidence="2">Uncharacterized protein</fullName>
    </submittedName>
</protein>
<keyword evidence="1" id="KW-0472">Membrane</keyword>
<dbReference type="AlphaFoldDB" id="A0A933DU92"/>
<evidence type="ECO:0000313" key="2">
    <source>
        <dbReference type="EMBL" id="MBI4132748.1"/>
    </source>
</evidence>
<comment type="caution">
    <text evidence="2">The sequence shown here is derived from an EMBL/GenBank/DDBJ whole genome shotgun (WGS) entry which is preliminary data.</text>
</comment>
<feature type="transmembrane region" description="Helical" evidence="1">
    <location>
        <begin position="6"/>
        <end position="26"/>
    </location>
</feature>
<proteinExistence type="predicted"/>
<feature type="transmembrane region" description="Helical" evidence="1">
    <location>
        <begin position="38"/>
        <end position="66"/>
    </location>
</feature>
<name>A0A933DU92_9BACT</name>
<gene>
    <name evidence="2" type="ORF">HY473_01440</name>
</gene>
<accession>A0A933DU92</accession>